<evidence type="ECO:0000256" key="1">
    <source>
        <dbReference type="SAM" id="MobiDB-lite"/>
    </source>
</evidence>
<organism evidence="2">
    <name type="scientific">bioreactor metagenome</name>
    <dbReference type="NCBI Taxonomy" id="1076179"/>
    <lineage>
        <taxon>unclassified sequences</taxon>
        <taxon>metagenomes</taxon>
        <taxon>ecological metagenomes</taxon>
    </lineage>
</organism>
<reference evidence="2" key="1">
    <citation type="submission" date="2019-08" db="EMBL/GenBank/DDBJ databases">
        <authorList>
            <person name="Kucharzyk K."/>
            <person name="Murdoch R.W."/>
            <person name="Higgins S."/>
            <person name="Loffler F."/>
        </authorList>
    </citation>
    <scope>NUCLEOTIDE SEQUENCE</scope>
</reference>
<name>A0A645HIJ4_9ZZZZ</name>
<gene>
    <name evidence="2" type="ORF">SDC9_183449</name>
</gene>
<accession>A0A645HIJ4</accession>
<dbReference type="AlphaFoldDB" id="A0A645HIJ4"/>
<feature type="region of interest" description="Disordered" evidence="1">
    <location>
        <begin position="98"/>
        <end position="117"/>
    </location>
</feature>
<sequence>MDLSACLMSSSTGSAASSRVIAAAASLAPYPSEHRAATACAAAPAGAAAAPCKSASEMPSARPLPTLSLSSSTMRWPSFGPTPLAAVNAFASPADTASATRSLGNTDKMASPALGPTPDTLVSSRNICRSASVAKPNRAISFSLRFK</sequence>
<proteinExistence type="predicted"/>
<comment type="caution">
    <text evidence="2">The sequence shown here is derived from an EMBL/GenBank/DDBJ whole genome shotgun (WGS) entry which is preliminary data.</text>
</comment>
<protein>
    <submittedName>
        <fullName evidence="2">Uncharacterized protein</fullName>
    </submittedName>
</protein>
<evidence type="ECO:0000313" key="2">
    <source>
        <dbReference type="EMBL" id="MPN35944.1"/>
    </source>
</evidence>
<dbReference type="EMBL" id="VSSQ01089826">
    <property type="protein sequence ID" value="MPN35944.1"/>
    <property type="molecule type" value="Genomic_DNA"/>
</dbReference>